<evidence type="ECO:0000313" key="5">
    <source>
        <dbReference type="Proteomes" id="UP000306980"/>
    </source>
</evidence>
<gene>
    <name evidence="4" type="ORF">FFL34_10890</name>
</gene>
<name>A0A5S3QKV2_9BACI</name>
<feature type="region of interest" description="Disordered" evidence="1">
    <location>
        <begin position="142"/>
        <end position="164"/>
    </location>
</feature>
<accession>A0A5S3QKV2</accession>
<feature type="domain" description="YdbS-like PH" evidence="3">
    <location>
        <begin position="247"/>
        <end position="323"/>
    </location>
</feature>
<evidence type="ECO:0000259" key="3">
    <source>
        <dbReference type="Pfam" id="PF03703"/>
    </source>
</evidence>
<evidence type="ECO:0000313" key="4">
    <source>
        <dbReference type="EMBL" id="TMN22560.1"/>
    </source>
</evidence>
<dbReference type="PANTHER" id="PTHR34473:SF2">
    <property type="entry name" value="UPF0699 TRANSMEMBRANE PROTEIN YDBT"/>
    <property type="match status" value="1"/>
</dbReference>
<reference evidence="4 5" key="1">
    <citation type="submission" date="2019-05" db="EMBL/GenBank/DDBJ databases">
        <title>Genomic analysis of Lentibacillus sp. NKC220-2.</title>
        <authorList>
            <person name="Oh Y.J."/>
        </authorList>
    </citation>
    <scope>NUCLEOTIDE SEQUENCE [LARGE SCALE GENOMIC DNA]</scope>
    <source>
        <strain evidence="4 5">NKC220-2</strain>
    </source>
</reference>
<sequence length="477" mass="53999">MFKAKRLHPAAILFNLIKTVREFLFAIILGFISFRDESMFYFLLITAGFLVLFIITSILTWYRYTYRVEDDELRIEYGVFIRKKRFISKNRIQSIDLTSGVIHRIFGLTKVQIETAGTGTGAEASLSAVKMAEGEALREELKTGGAQQVDNTDTADEHPEQTNPSQTISFKRLFIAGTTSGSVGVILALAVAGFSELEEFIPNSFYDNTLEWVIGLGIVILIVMAIGVLILLWLLGIAGTMIKNGNFTITKNHNELFITRGLLEKKQITIPLKRIQAVGIQESIIRQPLGFVTVYAEVAGGSMDKGEDFSSTLFPIMKREEVEPFLEIFLPDYGGIQQELTPLPKRARKFYIFRASIIFLILTAVVGFWNPSFIWMPLVLLVGSMILGVMRHRDGGFHQHGEQLTIRHRSFSRNTIMMYHKRIQAFEKKQHKIQSQQKLATMRLSIIGSMGTGTHFAIKDLEESLTDELGDWYSYRS</sequence>
<proteinExistence type="predicted"/>
<dbReference type="InterPro" id="IPR014529">
    <property type="entry name" value="UCP026631"/>
</dbReference>
<feature type="transmembrane region" description="Helical" evidence="2">
    <location>
        <begin position="351"/>
        <end position="368"/>
    </location>
</feature>
<dbReference type="Pfam" id="PF03703">
    <property type="entry name" value="bPH_2"/>
    <property type="match status" value="3"/>
</dbReference>
<dbReference type="AlphaFoldDB" id="A0A5S3QKV2"/>
<feature type="transmembrane region" description="Helical" evidence="2">
    <location>
        <begin position="12"/>
        <end position="34"/>
    </location>
</feature>
<feature type="transmembrane region" description="Helical" evidence="2">
    <location>
        <begin position="374"/>
        <end position="390"/>
    </location>
</feature>
<evidence type="ECO:0000256" key="1">
    <source>
        <dbReference type="SAM" id="MobiDB-lite"/>
    </source>
</evidence>
<dbReference type="EMBL" id="VCIA01000001">
    <property type="protein sequence ID" value="TMN22560.1"/>
    <property type="molecule type" value="Genomic_DNA"/>
</dbReference>
<keyword evidence="2" id="KW-1133">Transmembrane helix</keyword>
<dbReference type="PANTHER" id="PTHR34473">
    <property type="entry name" value="UPF0699 TRANSMEMBRANE PROTEIN YDBS"/>
    <property type="match status" value="1"/>
</dbReference>
<protein>
    <recommendedName>
        <fullName evidence="3">YdbS-like PH domain-containing protein</fullName>
    </recommendedName>
</protein>
<comment type="caution">
    <text evidence="4">The sequence shown here is derived from an EMBL/GenBank/DDBJ whole genome shotgun (WGS) entry which is preliminary data.</text>
</comment>
<keyword evidence="2" id="KW-0472">Membrane</keyword>
<keyword evidence="2" id="KW-0812">Transmembrane</keyword>
<feature type="transmembrane region" description="Helical" evidence="2">
    <location>
        <begin position="40"/>
        <end position="62"/>
    </location>
</feature>
<dbReference type="Proteomes" id="UP000306980">
    <property type="component" value="Unassembled WGS sequence"/>
</dbReference>
<dbReference type="PIRSF" id="PIRSF026631">
    <property type="entry name" value="UCP026631"/>
    <property type="match status" value="1"/>
</dbReference>
<feature type="domain" description="YdbS-like PH" evidence="3">
    <location>
        <begin position="61"/>
        <end position="140"/>
    </location>
</feature>
<organism evidence="4 5">
    <name type="scientific">Lentibacillus cibarius</name>
    <dbReference type="NCBI Taxonomy" id="2583219"/>
    <lineage>
        <taxon>Bacteria</taxon>
        <taxon>Bacillati</taxon>
        <taxon>Bacillota</taxon>
        <taxon>Bacilli</taxon>
        <taxon>Bacillales</taxon>
        <taxon>Bacillaceae</taxon>
        <taxon>Lentibacillus</taxon>
    </lineage>
</organism>
<feature type="transmembrane region" description="Helical" evidence="2">
    <location>
        <begin position="212"/>
        <end position="235"/>
    </location>
</feature>
<dbReference type="OrthoDB" id="2195155at2"/>
<dbReference type="InterPro" id="IPR005182">
    <property type="entry name" value="YdbS-like_PH"/>
</dbReference>
<feature type="domain" description="YdbS-like PH" evidence="3">
    <location>
        <begin position="400"/>
        <end position="472"/>
    </location>
</feature>
<evidence type="ECO:0000256" key="2">
    <source>
        <dbReference type="SAM" id="Phobius"/>
    </source>
</evidence>
<dbReference type="RefSeq" id="WP_138603472.1">
    <property type="nucleotide sequence ID" value="NZ_VCIA01000001.1"/>
</dbReference>
<feature type="transmembrane region" description="Helical" evidence="2">
    <location>
        <begin position="173"/>
        <end position="192"/>
    </location>
</feature>